<organism evidence="2 3">
    <name type="scientific">Canna indica</name>
    <name type="common">Indian-shot</name>
    <dbReference type="NCBI Taxonomy" id="4628"/>
    <lineage>
        <taxon>Eukaryota</taxon>
        <taxon>Viridiplantae</taxon>
        <taxon>Streptophyta</taxon>
        <taxon>Embryophyta</taxon>
        <taxon>Tracheophyta</taxon>
        <taxon>Spermatophyta</taxon>
        <taxon>Magnoliopsida</taxon>
        <taxon>Liliopsida</taxon>
        <taxon>Zingiberales</taxon>
        <taxon>Cannaceae</taxon>
        <taxon>Canna</taxon>
    </lineage>
</organism>
<evidence type="ECO:0000313" key="3">
    <source>
        <dbReference type="Proteomes" id="UP001327560"/>
    </source>
</evidence>
<gene>
    <name evidence="2" type="ORF">Cni_G13469</name>
</gene>
<name>A0AAQ3K9Y3_9LILI</name>
<sequence>MPSARVWSHSPRVPSTSASLAASMEDRCRGASLPLLLFSSSPSYPPAVPPLAIASGPIKTLVVLIMENCSFDHMLGWMKRLNPEINGVTGVEWNPVSMSDPASERSVAIFFLCSCLSCDVALVDDLLSVNAPAFLFRSHKKMVKVVIVLSSSEGVKGTIFYFSQEGDGEKPLYFYTIFYSNVQQL</sequence>
<accession>A0AAQ3K9Y3</accession>
<dbReference type="EMBL" id="CP136893">
    <property type="protein sequence ID" value="WOL04747.1"/>
    <property type="molecule type" value="Genomic_DNA"/>
</dbReference>
<dbReference type="Pfam" id="PF04185">
    <property type="entry name" value="Phosphoesterase"/>
    <property type="match status" value="1"/>
</dbReference>
<dbReference type="AlphaFoldDB" id="A0AAQ3K9Y3"/>
<evidence type="ECO:0000256" key="1">
    <source>
        <dbReference type="ARBA" id="ARBA00022801"/>
    </source>
</evidence>
<reference evidence="2 3" key="1">
    <citation type="submission" date="2023-10" db="EMBL/GenBank/DDBJ databases">
        <title>Chromosome-scale genome assembly provides insights into flower coloration mechanisms of Canna indica.</title>
        <authorList>
            <person name="Li C."/>
        </authorList>
    </citation>
    <scope>NUCLEOTIDE SEQUENCE [LARGE SCALE GENOMIC DNA]</scope>
    <source>
        <tissue evidence="2">Flower</tissue>
    </source>
</reference>
<evidence type="ECO:0000313" key="2">
    <source>
        <dbReference type="EMBL" id="WOL04747.1"/>
    </source>
</evidence>
<keyword evidence="1" id="KW-0378">Hydrolase</keyword>
<proteinExistence type="predicted"/>
<keyword evidence="3" id="KW-1185">Reference proteome</keyword>
<protein>
    <submittedName>
        <fullName evidence="2">Non-specific phospholipase C2-like</fullName>
    </submittedName>
</protein>
<dbReference type="InterPro" id="IPR007312">
    <property type="entry name" value="Phosphoesterase"/>
</dbReference>
<dbReference type="GO" id="GO:0016788">
    <property type="term" value="F:hydrolase activity, acting on ester bonds"/>
    <property type="evidence" value="ECO:0007669"/>
    <property type="project" value="InterPro"/>
</dbReference>
<dbReference type="GO" id="GO:0006796">
    <property type="term" value="P:phosphate-containing compound metabolic process"/>
    <property type="evidence" value="ECO:0007669"/>
    <property type="project" value="UniProtKB-ARBA"/>
</dbReference>
<dbReference type="Gene3D" id="3.40.720.10">
    <property type="entry name" value="Alkaline Phosphatase, subunit A"/>
    <property type="match status" value="1"/>
</dbReference>
<dbReference type="InterPro" id="IPR017850">
    <property type="entry name" value="Alkaline_phosphatase_core_sf"/>
</dbReference>
<dbReference type="Proteomes" id="UP001327560">
    <property type="component" value="Chromosome 4"/>
</dbReference>